<dbReference type="NCBIfam" id="NF033921">
    <property type="entry name" value="por_somb"/>
    <property type="match status" value="1"/>
</dbReference>
<dbReference type="SUPFAM" id="SSF56935">
    <property type="entry name" value="Porins"/>
    <property type="match status" value="1"/>
</dbReference>
<dbReference type="Pfam" id="PF04966">
    <property type="entry name" value="OprB"/>
    <property type="match status" value="1"/>
</dbReference>
<proteinExistence type="inferred from homology"/>
<dbReference type="GO" id="GO:0008643">
    <property type="term" value="P:carbohydrate transport"/>
    <property type="evidence" value="ECO:0007669"/>
    <property type="project" value="InterPro"/>
</dbReference>
<evidence type="ECO:0000313" key="5">
    <source>
        <dbReference type="EMBL" id="WNZ43931.1"/>
    </source>
</evidence>
<reference evidence="5" key="2">
    <citation type="submission" date="2023-07" db="EMBL/GenBank/DDBJ databases">
        <authorList>
            <person name="Bai X.-H."/>
            <person name="Wang H.-H."/>
            <person name="Wang J."/>
            <person name="Ma M.-Y."/>
            <person name="Hu H.-H."/>
            <person name="Song Z.-L."/>
            <person name="Ma H.-G."/>
            <person name="Fan Y."/>
            <person name="Du C.-Y."/>
            <person name="Xu J.-C."/>
        </authorList>
    </citation>
    <scope>NUCLEOTIDE SEQUENCE</scope>
    <source>
        <strain evidence="5">CZ1</strain>
    </source>
</reference>
<gene>
    <name evidence="5" type="ORF">Q2T42_19020</name>
</gene>
<keyword evidence="3" id="KW-0175">Coiled coil</keyword>
<evidence type="ECO:0000256" key="2">
    <source>
        <dbReference type="RuleBase" id="RU363072"/>
    </source>
</evidence>
<sequence>MIISTAISSVLFKAGKFTSVIIVGVLLSAPRGLAAPLSPEQNDPSSNSSFTQLDEEVDQVTSVSQLSDVKPTDWAFQALQSLVERYGCIAGYPDRTYRGNRALTRYEFAAGINACLDRVNELIAAGTADLVKKDDLIALQKMQEQFAAELATLRGRVDSLEARTNTLQAQLFSPTTRLNVLSSFNLSQAFASGDVKAEGIPIPNALPAARFALRAPNPTTGRLEPVVTTTTRSPSATLSQSTYLILSSSFTGRDLLTTVLAAGNGSPPASVYSSAGFSSTFGVPYADSNPVNPLAPNSIGLFELKYQFPISDSVSAIVGPRILPFRHFDMNPYTNVVNAASGLNSYQSTLANGGLSGAGAIVNWKINPKLVFQAGYLNRNDASLQYFGGDGAPNPQRGIFKGSYSILAELAYSPTPQATFRFLYTRSHSQAPPPTSSPFQPSFPFFLTNSIRGVVDDGFGGGLEDIDADNFVFNFDWTISPKFALFGRYSYSRSNLDPVNPLVQSGSVKVQAFQLGVALPDLGRRGALGTLSLVVPFDIVSGRQFFVAGNGDGGTEFDVEATYAYPINRNIMIVPTFFATFNANNFKDNPTVFGTVLRTQFLF</sequence>
<organism evidence="5">
    <name type="scientific">Leptolyngbya boryana CZ1</name>
    <dbReference type="NCBI Taxonomy" id="3060204"/>
    <lineage>
        <taxon>Bacteria</taxon>
        <taxon>Bacillati</taxon>
        <taxon>Cyanobacteriota</taxon>
        <taxon>Cyanophyceae</taxon>
        <taxon>Leptolyngbyales</taxon>
        <taxon>Leptolyngbyaceae</taxon>
        <taxon>Leptolyngbya group</taxon>
        <taxon>Leptolyngbya</taxon>
    </lineage>
</organism>
<dbReference type="InterPro" id="IPR007049">
    <property type="entry name" value="Carb-sel_porin_OprB"/>
</dbReference>
<dbReference type="InterPro" id="IPR051465">
    <property type="entry name" value="Cell_Envelope_Struct_Comp"/>
</dbReference>
<dbReference type="PROSITE" id="PS51272">
    <property type="entry name" value="SLH"/>
    <property type="match status" value="1"/>
</dbReference>
<name>A0AA97AU61_LEPBY</name>
<accession>A0AA97AU61</accession>
<dbReference type="InterPro" id="IPR001119">
    <property type="entry name" value="SLH_dom"/>
</dbReference>
<dbReference type="Gene3D" id="2.40.160.180">
    <property type="entry name" value="Carbohydrate-selective porin OprB"/>
    <property type="match status" value="1"/>
</dbReference>
<evidence type="ECO:0000256" key="3">
    <source>
        <dbReference type="SAM" id="Coils"/>
    </source>
</evidence>
<evidence type="ECO:0000256" key="1">
    <source>
        <dbReference type="ARBA" id="ARBA00008769"/>
    </source>
</evidence>
<dbReference type="InterPro" id="IPR038673">
    <property type="entry name" value="OprB_sf"/>
</dbReference>
<dbReference type="InterPro" id="IPR047684">
    <property type="entry name" value="Por_som-like"/>
</dbReference>
<dbReference type="GO" id="GO:0015288">
    <property type="term" value="F:porin activity"/>
    <property type="evidence" value="ECO:0007669"/>
    <property type="project" value="InterPro"/>
</dbReference>
<dbReference type="AlphaFoldDB" id="A0AA97AU61"/>
<protein>
    <submittedName>
        <fullName evidence="5">Iron uptake porin</fullName>
    </submittedName>
</protein>
<dbReference type="PANTHER" id="PTHR43308">
    <property type="entry name" value="OUTER MEMBRANE PROTEIN ALPHA-RELATED"/>
    <property type="match status" value="1"/>
</dbReference>
<dbReference type="PANTHER" id="PTHR43308:SF1">
    <property type="entry name" value="OUTER MEMBRANE PROTEIN ALPHA"/>
    <property type="match status" value="1"/>
</dbReference>
<dbReference type="RefSeq" id="WP_316426114.1">
    <property type="nucleotide sequence ID" value="NZ_CP130144.1"/>
</dbReference>
<feature type="coiled-coil region" evidence="3">
    <location>
        <begin position="143"/>
        <end position="170"/>
    </location>
</feature>
<comment type="similarity">
    <text evidence="1 2">Belongs to the OprB family.</text>
</comment>
<dbReference type="GO" id="GO:0016020">
    <property type="term" value="C:membrane"/>
    <property type="evidence" value="ECO:0007669"/>
    <property type="project" value="InterPro"/>
</dbReference>
<dbReference type="Pfam" id="PF00395">
    <property type="entry name" value="SLH"/>
    <property type="match status" value="1"/>
</dbReference>
<dbReference type="EMBL" id="CP130144">
    <property type="protein sequence ID" value="WNZ43931.1"/>
    <property type="molecule type" value="Genomic_DNA"/>
</dbReference>
<feature type="domain" description="SLH" evidence="4">
    <location>
        <begin position="62"/>
        <end position="126"/>
    </location>
</feature>
<evidence type="ECO:0000259" key="4">
    <source>
        <dbReference type="PROSITE" id="PS51272"/>
    </source>
</evidence>
<reference evidence="5" key="1">
    <citation type="journal article" date="2023" name="Plants (Basel)">
        <title>Genomic Analysis of Leptolyngbya boryana CZ1 Reveals Efficient Carbon Fixation Modules.</title>
        <authorList>
            <person name="Bai X."/>
            <person name="Wang H."/>
            <person name="Cheng W."/>
            <person name="Wang J."/>
            <person name="Ma M."/>
            <person name="Hu H."/>
            <person name="Song Z."/>
            <person name="Ma H."/>
            <person name="Fan Y."/>
            <person name="Du C."/>
            <person name="Xu J."/>
        </authorList>
    </citation>
    <scope>NUCLEOTIDE SEQUENCE</scope>
    <source>
        <strain evidence="5">CZ1</strain>
    </source>
</reference>